<dbReference type="InterPro" id="IPR010272">
    <property type="entry name" value="T6SS_TssF"/>
</dbReference>
<dbReference type="RefSeq" id="WP_275682678.1">
    <property type="nucleotide sequence ID" value="NZ_JAJLJH010000003.1"/>
</dbReference>
<dbReference type="PANTHER" id="PTHR35370:SF1">
    <property type="entry name" value="TYPE VI SECRETION SYSTEM COMPONENT TSSF1"/>
    <property type="match status" value="1"/>
</dbReference>
<evidence type="ECO:0000313" key="2">
    <source>
        <dbReference type="Proteomes" id="UP001139353"/>
    </source>
</evidence>
<keyword evidence="2" id="KW-1185">Reference proteome</keyword>
<evidence type="ECO:0000313" key="1">
    <source>
        <dbReference type="EMBL" id="MCK9686635.1"/>
    </source>
</evidence>
<comment type="caution">
    <text evidence="1">The sequence shown here is derived from an EMBL/GenBank/DDBJ whole genome shotgun (WGS) entry which is preliminary data.</text>
</comment>
<dbReference type="Proteomes" id="UP001139353">
    <property type="component" value="Unassembled WGS sequence"/>
</dbReference>
<protein>
    <submittedName>
        <fullName evidence="1">Type VI secretion system baseplate subunit TssF</fullName>
    </submittedName>
</protein>
<dbReference type="EMBL" id="JAJLJH010000003">
    <property type="protein sequence ID" value="MCK9686635.1"/>
    <property type="molecule type" value="Genomic_DNA"/>
</dbReference>
<dbReference type="Pfam" id="PF05947">
    <property type="entry name" value="T6SS_TssF"/>
    <property type="match status" value="1"/>
</dbReference>
<sequence>MDPRLLGYYRQELLHIRDAAAEFAREHPKIAGRLALEQTTSGGECVDPYVERLLEGFAFLAGRVHYQQDAEYARFTQYLLELVYPTYLAPTPSMLIAQFEPDLDDPALAAGPTVPRGSAMSSRLQPGERTACRFTTGQAVRLWPLRISQARFQSHVTDVPPAALSGLVSPNACLRIRFRVGASLLANQVELDELVLHMAGDDGIAHRVYEQFFARCLGIAVVDPLRRNAFVGVLGADALTPGGFEDDEALLPVQDRALSGYRLLKEYAAFPARYLFARVKGLRELIGKIGSSEFELLFITDRSDVTLEKSLDPSNFALHCTPAINLFQKRADRVEVNTRDHEFHVVSDRARPMDYEVYSLLSVAGIDKSGVAQVREFKPLYARYDDAGADSYAFYSTRRMQRVQSEASRQRGPRSGYIGTEVYVTLADPQTAPWPPSVVQLAIDTLSTNRDLPLTLTIGSANDFFLEENTPVKGVRCIRGPTRPVTPVGEGKGPWRALSHLSLNYLSLIDSEGNGGAASLRELLSLYGMDELSPLHKQLEGLVSVRSEAAISRIPVKGPIVFGRGTKVWLSLDERAFEGTGILVLGAVLDRFLARYASMNSFTQLVLASQTRGMVKTWPPRIGARSVL</sequence>
<dbReference type="PIRSF" id="PIRSF028304">
    <property type="entry name" value="UCP028304"/>
    <property type="match status" value="1"/>
</dbReference>
<organism evidence="1 2">
    <name type="scientific">Scleromatobacter humisilvae</name>
    <dbReference type="NCBI Taxonomy" id="2897159"/>
    <lineage>
        <taxon>Bacteria</taxon>
        <taxon>Pseudomonadati</taxon>
        <taxon>Pseudomonadota</taxon>
        <taxon>Betaproteobacteria</taxon>
        <taxon>Burkholderiales</taxon>
        <taxon>Sphaerotilaceae</taxon>
        <taxon>Scleromatobacter</taxon>
    </lineage>
</organism>
<dbReference type="PANTHER" id="PTHR35370">
    <property type="entry name" value="CYTOPLASMIC PROTEIN-RELATED-RELATED"/>
    <property type="match status" value="1"/>
</dbReference>
<reference evidence="1" key="1">
    <citation type="submission" date="2021-11" db="EMBL/GenBank/DDBJ databases">
        <title>BS-T2-15 a new species belonging to the Comamonadaceae family isolated from the soil of a French oak forest.</title>
        <authorList>
            <person name="Mieszkin S."/>
            <person name="Alain K."/>
        </authorList>
    </citation>
    <scope>NUCLEOTIDE SEQUENCE</scope>
    <source>
        <strain evidence="1">BS-T2-15</strain>
    </source>
</reference>
<dbReference type="NCBIfam" id="TIGR03359">
    <property type="entry name" value="VI_chp_6"/>
    <property type="match status" value="1"/>
</dbReference>
<gene>
    <name evidence="1" type="primary">tssF</name>
    <name evidence="1" type="ORF">LPC04_13040</name>
</gene>
<accession>A0A9X1YKM1</accession>
<proteinExistence type="predicted"/>
<dbReference type="AlphaFoldDB" id="A0A9X1YKM1"/>
<name>A0A9X1YKM1_9BURK</name>